<evidence type="ECO:0000259" key="13">
    <source>
        <dbReference type="PROSITE" id="PS50885"/>
    </source>
</evidence>
<dbReference type="InterPro" id="IPR036890">
    <property type="entry name" value="HATPase_C_sf"/>
</dbReference>
<dbReference type="Pfam" id="PF00672">
    <property type="entry name" value="HAMP"/>
    <property type="match status" value="1"/>
</dbReference>
<evidence type="ECO:0000256" key="3">
    <source>
        <dbReference type="ARBA" id="ARBA00012438"/>
    </source>
</evidence>
<keyword evidence="15" id="KW-1185">Reference proteome</keyword>
<evidence type="ECO:0000256" key="10">
    <source>
        <dbReference type="ARBA" id="ARBA00023136"/>
    </source>
</evidence>
<accession>A0ABW4R0Z5</accession>
<sequence length="481" mass="52213">MSPATKSKMTTLRFKDRIALYYVLATAALVAAAYLVVFGVVHHRVYLDLDADLRYEVAKHRQEVSLAGRTIRFAHKDEWEEREHREVQVDPVFIQITDPRGQLLDRSPNLKGEQLTFDATPAGRVPFNSQLRGTAIRQVQVRLAAAGGGPAGYLLAAISSEAAQHVLASLRLVLLGSYPVVLLALFGGARLLAGRSIAPITQITAATNRITRSNLAERIALPPRPDELHTLASAINGLLHRVEQAVAREKQFTADASHELRTPLAVLRGTLEVLIRKPRSAAEYVESITLGMHEIDRLTHLVEQLLLLARFENHAKSLRRQELSVLSCVHEVLHRRRADLSAKRIRVDVEDGVSATIVSDPFLVDLILDNVLANAIKYSPAGSTIGVALALGTSHLSCAITDQGIGIRPDDLARIFDPLYRSEALAHKHIDGTGLGLSIVAKACELLAIERTVASTLGQGTAFTLVFPMGGAAVPDGPQGS</sequence>
<evidence type="ECO:0000256" key="5">
    <source>
        <dbReference type="ARBA" id="ARBA00022679"/>
    </source>
</evidence>
<evidence type="ECO:0000256" key="4">
    <source>
        <dbReference type="ARBA" id="ARBA00022553"/>
    </source>
</evidence>
<dbReference type="CDD" id="cd06225">
    <property type="entry name" value="HAMP"/>
    <property type="match status" value="1"/>
</dbReference>
<dbReference type="SUPFAM" id="SSF158472">
    <property type="entry name" value="HAMP domain-like"/>
    <property type="match status" value="1"/>
</dbReference>
<dbReference type="SUPFAM" id="SSF47384">
    <property type="entry name" value="Homodimeric domain of signal transducing histidine kinase"/>
    <property type="match status" value="1"/>
</dbReference>
<dbReference type="SMART" id="SM00388">
    <property type="entry name" value="HisKA"/>
    <property type="match status" value="1"/>
</dbReference>
<dbReference type="PRINTS" id="PR00344">
    <property type="entry name" value="BCTRLSENSOR"/>
</dbReference>
<dbReference type="Pfam" id="PF02518">
    <property type="entry name" value="HATPase_c"/>
    <property type="match status" value="1"/>
</dbReference>
<dbReference type="InterPro" id="IPR036097">
    <property type="entry name" value="HisK_dim/P_sf"/>
</dbReference>
<dbReference type="InterPro" id="IPR050428">
    <property type="entry name" value="TCS_sensor_his_kinase"/>
</dbReference>
<name>A0ABW4R0Z5_9BACT</name>
<dbReference type="InterPro" id="IPR003660">
    <property type="entry name" value="HAMP_dom"/>
</dbReference>
<evidence type="ECO:0000256" key="7">
    <source>
        <dbReference type="ARBA" id="ARBA00022777"/>
    </source>
</evidence>
<keyword evidence="5" id="KW-0808">Transferase</keyword>
<dbReference type="Gene3D" id="1.10.287.130">
    <property type="match status" value="1"/>
</dbReference>
<evidence type="ECO:0000256" key="9">
    <source>
        <dbReference type="ARBA" id="ARBA00023012"/>
    </source>
</evidence>
<dbReference type="SMART" id="SM00387">
    <property type="entry name" value="HATPase_c"/>
    <property type="match status" value="1"/>
</dbReference>
<feature type="domain" description="Histidine kinase" evidence="12">
    <location>
        <begin position="255"/>
        <end position="471"/>
    </location>
</feature>
<keyword evidence="6 11" id="KW-0812">Transmembrane</keyword>
<dbReference type="InterPro" id="IPR004358">
    <property type="entry name" value="Sig_transdc_His_kin-like_C"/>
</dbReference>
<dbReference type="SUPFAM" id="SSF55874">
    <property type="entry name" value="ATPase domain of HSP90 chaperone/DNA topoisomerase II/histidine kinase"/>
    <property type="match status" value="1"/>
</dbReference>
<dbReference type="CDD" id="cd00082">
    <property type="entry name" value="HisKA"/>
    <property type="match status" value="1"/>
</dbReference>
<protein>
    <recommendedName>
        <fullName evidence="3">histidine kinase</fullName>
        <ecNumber evidence="3">2.7.13.3</ecNumber>
    </recommendedName>
</protein>
<evidence type="ECO:0000256" key="6">
    <source>
        <dbReference type="ARBA" id="ARBA00022692"/>
    </source>
</evidence>
<dbReference type="EMBL" id="JBHUFD010000018">
    <property type="protein sequence ID" value="MFD1875295.1"/>
    <property type="molecule type" value="Genomic_DNA"/>
</dbReference>
<dbReference type="GO" id="GO:0016301">
    <property type="term" value="F:kinase activity"/>
    <property type="evidence" value="ECO:0007669"/>
    <property type="project" value="UniProtKB-KW"/>
</dbReference>
<comment type="catalytic activity">
    <reaction evidence="1">
        <text>ATP + protein L-histidine = ADP + protein N-phospho-L-histidine.</text>
        <dbReference type="EC" id="2.7.13.3"/>
    </reaction>
</comment>
<keyword evidence="9" id="KW-0902">Two-component regulatory system</keyword>
<feature type="domain" description="HAMP" evidence="13">
    <location>
        <begin position="194"/>
        <end position="247"/>
    </location>
</feature>
<dbReference type="InterPro" id="IPR005467">
    <property type="entry name" value="His_kinase_dom"/>
</dbReference>
<keyword evidence="8 11" id="KW-1133">Transmembrane helix</keyword>
<dbReference type="RefSeq" id="WP_382317841.1">
    <property type="nucleotide sequence ID" value="NZ_JBHUFD010000018.1"/>
</dbReference>
<dbReference type="Proteomes" id="UP001597197">
    <property type="component" value="Unassembled WGS sequence"/>
</dbReference>
<evidence type="ECO:0000256" key="11">
    <source>
        <dbReference type="SAM" id="Phobius"/>
    </source>
</evidence>
<dbReference type="PANTHER" id="PTHR45436">
    <property type="entry name" value="SENSOR HISTIDINE KINASE YKOH"/>
    <property type="match status" value="1"/>
</dbReference>
<dbReference type="InterPro" id="IPR003594">
    <property type="entry name" value="HATPase_dom"/>
</dbReference>
<comment type="caution">
    <text evidence="14">The sequence shown here is derived from an EMBL/GenBank/DDBJ whole genome shotgun (WGS) entry which is preliminary data.</text>
</comment>
<evidence type="ECO:0000313" key="15">
    <source>
        <dbReference type="Proteomes" id="UP001597197"/>
    </source>
</evidence>
<evidence type="ECO:0000256" key="2">
    <source>
        <dbReference type="ARBA" id="ARBA00004370"/>
    </source>
</evidence>
<gene>
    <name evidence="14" type="ORF">ACFSDX_22875</name>
</gene>
<dbReference type="Pfam" id="PF00512">
    <property type="entry name" value="HisKA"/>
    <property type="match status" value="1"/>
</dbReference>
<keyword evidence="7 14" id="KW-0418">Kinase</keyword>
<dbReference type="EC" id="2.7.13.3" evidence="3"/>
<proteinExistence type="predicted"/>
<evidence type="ECO:0000259" key="12">
    <source>
        <dbReference type="PROSITE" id="PS50109"/>
    </source>
</evidence>
<evidence type="ECO:0000313" key="14">
    <source>
        <dbReference type="EMBL" id="MFD1875295.1"/>
    </source>
</evidence>
<evidence type="ECO:0000256" key="8">
    <source>
        <dbReference type="ARBA" id="ARBA00022989"/>
    </source>
</evidence>
<dbReference type="PROSITE" id="PS50109">
    <property type="entry name" value="HIS_KIN"/>
    <property type="match status" value="1"/>
</dbReference>
<keyword evidence="10 11" id="KW-0472">Membrane</keyword>
<dbReference type="InterPro" id="IPR003661">
    <property type="entry name" value="HisK_dim/P_dom"/>
</dbReference>
<dbReference type="PANTHER" id="PTHR45436:SF16">
    <property type="entry name" value="HISTIDINE KINASE"/>
    <property type="match status" value="1"/>
</dbReference>
<feature type="transmembrane region" description="Helical" evidence="11">
    <location>
        <begin position="20"/>
        <end position="41"/>
    </location>
</feature>
<comment type="subcellular location">
    <subcellularLocation>
        <location evidence="2">Membrane</location>
    </subcellularLocation>
</comment>
<dbReference type="PROSITE" id="PS50885">
    <property type="entry name" value="HAMP"/>
    <property type="match status" value="1"/>
</dbReference>
<evidence type="ECO:0000256" key="1">
    <source>
        <dbReference type="ARBA" id="ARBA00000085"/>
    </source>
</evidence>
<dbReference type="SMART" id="SM00304">
    <property type="entry name" value="HAMP"/>
    <property type="match status" value="1"/>
</dbReference>
<dbReference type="Gene3D" id="3.30.565.10">
    <property type="entry name" value="Histidine kinase-like ATPase, C-terminal domain"/>
    <property type="match status" value="1"/>
</dbReference>
<reference evidence="15" key="1">
    <citation type="journal article" date="2019" name="Int. J. Syst. Evol. Microbiol.">
        <title>The Global Catalogue of Microorganisms (GCM) 10K type strain sequencing project: providing services to taxonomists for standard genome sequencing and annotation.</title>
        <authorList>
            <consortium name="The Broad Institute Genomics Platform"/>
            <consortium name="The Broad Institute Genome Sequencing Center for Infectious Disease"/>
            <person name="Wu L."/>
            <person name="Ma J."/>
        </authorList>
    </citation>
    <scope>NUCLEOTIDE SEQUENCE [LARGE SCALE GENOMIC DNA]</scope>
    <source>
        <strain evidence="15">CGMCC 1.15795</strain>
    </source>
</reference>
<keyword evidence="4" id="KW-0597">Phosphoprotein</keyword>
<organism evidence="14 15">
    <name type="scientific">Hymenobacter bucti</name>
    <dbReference type="NCBI Taxonomy" id="1844114"/>
    <lineage>
        <taxon>Bacteria</taxon>
        <taxon>Pseudomonadati</taxon>
        <taxon>Bacteroidota</taxon>
        <taxon>Cytophagia</taxon>
        <taxon>Cytophagales</taxon>
        <taxon>Hymenobacteraceae</taxon>
        <taxon>Hymenobacter</taxon>
    </lineage>
</organism>